<evidence type="ECO:0000256" key="1">
    <source>
        <dbReference type="SAM" id="Coils"/>
    </source>
</evidence>
<keyword evidence="1" id="KW-0175">Coiled coil</keyword>
<name>A0A821E173_9BILA</name>
<dbReference type="AlphaFoldDB" id="A0A821E173"/>
<comment type="caution">
    <text evidence="2">The sequence shown here is derived from an EMBL/GenBank/DDBJ whole genome shotgun (WGS) entry which is preliminary data.</text>
</comment>
<evidence type="ECO:0000313" key="3">
    <source>
        <dbReference type="Proteomes" id="UP000663866"/>
    </source>
</evidence>
<gene>
    <name evidence="2" type="ORF">OVN521_LOCUS46179</name>
</gene>
<feature type="non-terminal residue" evidence="2">
    <location>
        <position position="91"/>
    </location>
</feature>
<organism evidence="2 3">
    <name type="scientific">Rotaria magnacalcarata</name>
    <dbReference type="NCBI Taxonomy" id="392030"/>
    <lineage>
        <taxon>Eukaryota</taxon>
        <taxon>Metazoa</taxon>
        <taxon>Spiralia</taxon>
        <taxon>Gnathifera</taxon>
        <taxon>Rotifera</taxon>
        <taxon>Eurotatoria</taxon>
        <taxon>Bdelloidea</taxon>
        <taxon>Philodinida</taxon>
        <taxon>Philodinidae</taxon>
        <taxon>Rotaria</taxon>
    </lineage>
</organism>
<dbReference type="EMBL" id="CAJOBG010080414">
    <property type="protein sequence ID" value="CAF4629422.1"/>
    <property type="molecule type" value="Genomic_DNA"/>
</dbReference>
<dbReference type="Proteomes" id="UP000663866">
    <property type="component" value="Unassembled WGS sequence"/>
</dbReference>
<evidence type="ECO:0000313" key="2">
    <source>
        <dbReference type="EMBL" id="CAF4629422.1"/>
    </source>
</evidence>
<feature type="coiled-coil region" evidence="1">
    <location>
        <begin position="7"/>
        <end position="41"/>
    </location>
</feature>
<feature type="non-terminal residue" evidence="2">
    <location>
        <position position="1"/>
    </location>
</feature>
<reference evidence="2" key="1">
    <citation type="submission" date="2021-02" db="EMBL/GenBank/DDBJ databases">
        <authorList>
            <person name="Nowell W R."/>
        </authorList>
    </citation>
    <scope>NUCLEOTIDE SEQUENCE</scope>
</reference>
<sequence length="91" mass="11136">DEQMVCEQLLHQHLQDMKEKIQDYEQQLNVKKQTLNDFTSNIEEIIQNYVQIYSIKPLILKRDLSVALLNYYYDSELLQRQYLHEQPNEYQ</sequence>
<accession>A0A821E173</accession>
<protein>
    <submittedName>
        <fullName evidence="2">Uncharacterized protein</fullName>
    </submittedName>
</protein>
<keyword evidence="3" id="KW-1185">Reference proteome</keyword>
<proteinExistence type="predicted"/>